<evidence type="ECO:0000313" key="2">
    <source>
        <dbReference type="EMBL" id="KAL5103460.1"/>
    </source>
</evidence>
<sequence length="244" mass="27490">MSRSLSRPHSHFTRVSPDASHHLPNGVRWQVYDQMIAFTCALFFLTLVSSDILTEEERLELVALHNTKRGLVDPPAADMLELVYHQGLEQLAYHWAELFRNVTAMATKWWNEGYSFNYEVNSCQEAMCGHYLQMVWGSTMQIGCAVKLCDKVHEGPQTKSYVLVCSYTPGGRVGGMLPYIKGEFCSACPNGTRCYKRLCSARTDLPPNDSIDIASTISTTSASSTIWVEEMVVGFMLIIRLFIQ</sequence>
<dbReference type="InterPro" id="IPR014044">
    <property type="entry name" value="CAP_dom"/>
</dbReference>
<feature type="domain" description="SCP" evidence="1">
    <location>
        <begin position="56"/>
        <end position="175"/>
    </location>
</feature>
<dbReference type="PRINTS" id="PR00837">
    <property type="entry name" value="V5TPXLIKE"/>
</dbReference>
<reference evidence="2 3" key="1">
    <citation type="journal article" date="2022" name="Front. Cell. Infect. Microbiol.">
        <title>The Genomes of Two Strains of Taenia crassiceps the Animal Model for the Study of Human Cysticercosis.</title>
        <authorList>
            <person name="Bobes R.J."/>
            <person name="Estrada K."/>
            <person name="Rios-Valencia D.G."/>
            <person name="Calderon-Gallegos A."/>
            <person name="de la Torre P."/>
            <person name="Carrero J.C."/>
            <person name="Sanchez-Flores A."/>
            <person name="Laclette J.P."/>
        </authorList>
    </citation>
    <scope>NUCLEOTIDE SEQUENCE [LARGE SCALE GENOMIC DNA]</scope>
    <source>
        <strain evidence="2">WFUcys</strain>
    </source>
</reference>
<protein>
    <submittedName>
        <fullName evidence="2">Peptidase inhibitor 16</fullName>
    </submittedName>
</protein>
<comment type="caution">
    <text evidence="2">The sequence shown here is derived from an EMBL/GenBank/DDBJ whole genome shotgun (WGS) entry which is preliminary data.</text>
</comment>
<dbReference type="Gene3D" id="3.40.33.10">
    <property type="entry name" value="CAP"/>
    <property type="match status" value="2"/>
</dbReference>
<evidence type="ECO:0000313" key="3">
    <source>
        <dbReference type="Proteomes" id="UP001651158"/>
    </source>
</evidence>
<dbReference type="Pfam" id="PF00188">
    <property type="entry name" value="CAP"/>
    <property type="match status" value="1"/>
</dbReference>
<dbReference type="InterPro" id="IPR001283">
    <property type="entry name" value="CRISP-related"/>
</dbReference>
<dbReference type="EMBL" id="JAKROA010000017">
    <property type="protein sequence ID" value="KAL5103460.1"/>
    <property type="molecule type" value="Genomic_DNA"/>
</dbReference>
<organism evidence="2 3">
    <name type="scientific">Taenia crassiceps</name>
    <dbReference type="NCBI Taxonomy" id="6207"/>
    <lineage>
        <taxon>Eukaryota</taxon>
        <taxon>Metazoa</taxon>
        <taxon>Spiralia</taxon>
        <taxon>Lophotrochozoa</taxon>
        <taxon>Platyhelminthes</taxon>
        <taxon>Cestoda</taxon>
        <taxon>Eucestoda</taxon>
        <taxon>Cyclophyllidea</taxon>
        <taxon>Taeniidae</taxon>
        <taxon>Taenia</taxon>
    </lineage>
</organism>
<dbReference type="SUPFAM" id="SSF55797">
    <property type="entry name" value="PR-1-like"/>
    <property type="match status" value="1"/>
</dbReference>
<dbReference type="SMART" id="SM00198">
    <property type="entry name" value="SCP"/>
    <property type="match status" value="1"/>
</dbReference>
<dbReference type="PANTHER" id="PTHR10334">
    <property type="entry name" value="CYSTEINE-RICH SECRETORY PROTEIN-RELATED"/>
    <property type="match status" value="1"/>
</dbReference>
<proteinExistence type="predicted"/>
<dbReference type="Proteomes" id="UP001651158">
    <property type="component" value="Unassembled WGS sequence"/>
</dbReference>
<evidence type="ECO:0000259" key="1">
    <source>
        <dbReference type="SMART" id="SM00198"/>
    </source>
</evidence>
<gene>
    <name evidence="2" type="ORF">TcWFU_000285</name>
</gene>
<name>A0ABR4Q1J9_9CEST</name>
<keyword evidence="3" id="KW-1185">Reference proteome</keyword>
<dbReference type="InterPro" id="IPR035940">
    <property type="entry name" value="CAP_sf"/>
</dbReference>
<accession>A0ABR4Q1J9</accession>